<dbReference type="OrthoDB" id="1721590at2759"/>
<comment type="cofactor">
    <cofactor evidence="4">
        <name>Mg(2+)</name>
        <dbReference type="ChEBI" id="CHEBI:18420"/>
    </cofactor>
    <text evidence="4">Binds 1 Mg(2+) ion per subunit.</text>
</comment>
<keyword evidence="4" id="KW-0813">Transport</keyword>
<keyword evidence="4" id="KW-0479">Metal-binding</keyword>
<dbReference type="PANTHER" id="PTHR23078">
    <property type="entry name" value="VESICULAR-FUSION PROTEIN NSF"/>
    <property type="match status" value="1"/>
</dbReference>
<dbReference type="InterPro" id="IPR004201">
    <property type="entry name" value="Cdc48_dom2"/>
</dbReference>
<keyword evidence="3 4" id="KW-0067">ATP-binding</keyword>
<dbReference type="Gene3D" id="3.10.330.10">
    <property type="match status" value="1"/>
</dbReference>
<dbReference type="AlphaFoldDB" id="A0A565B1S3"/>
<comment type="subcellular location">
    <subcellularLocation>
        <location evidence="4">Cytoplasm</location>
    </subcellularLocation>
</comment>
<keyword evidence="4" id="KW-0931">ER-Golgi transport</keyword>
<dbReference type="EC" id="3.6.4.6" evidence="4"/>
<evidence type="ECO:0000313" key="7">
    <source>
        <dbReference type="Proteomes" id="UP000489600"/>
    </source>
</evidence>
<feature type="domain" description="CDC48" evidence="5">
    <location>
        <begin position="51"/>
        <end position="92"/>
    </location>
</feature>
<dbReference type="GO" id="GO:0016887">
    <property type="term" value="F:ATP hydrolysis activity"/>
    <property type="evidence" value="ECO:0007669"/>
    <property type="project" value="InterPro"/>
</dbReference>
<keyword evidence="4" id="KW-0653">Protein transport</keyword>
<dbReference type="InterPro" id="IPR039812">
    <property type="entry name" value="Vesicle-fus_ATPase"/>
</dbReference>
<dbReference type="PANTHER" id="PTHR23078:SF3">
    <property type="entry name" value="VESICLE-FUSING ATPASE"/>
    <property type="match status" value="1"/>
</dbReference>
<protein>
    <recommendedName>
        <fullName evidence="4">Vesicle-fusing ATPase</fullName>
        <ecNumber evidence="4">3.6.4.6</ecNumber>
    </recommendedName>
</protein>
<dbReference type="GO" id="GO:0006891">
    <property type="term" value="P:intra-Golgi vesicle-mediated transport"/>
    <property type="evidence" value="ECO:0007669"/>
    <property type="project" value="TreeGrafter"/>
</dbReference>
<proteinExistence type="inferred from homology"/>
<dbReference type="GO" id="GO:0005795">
    <property type="term" value="C:Golgi stack"/>
    <property type="evidence" value="ECO:0007669"/>
    <property type="project" value="TreeGrafter"/>
</dbReference>
<evidence type="ECO:0000256" key="1">
    <source>
        <dbReference type="ARBA" id="ARBA00006914"/>
    </source>
</evidence>
<evidence type="ECO:0000259" key="5">
    <source>
        <dbReference type="Pfam" id="PF02933"/>
    </source>
</evidence>
<sequence>MKVTTTPATDLAFTNFAYCSPSDHSFLRRILLVLELEFVKKGAQSEEVDALLLSIQLRKKFINQVLTVGQRATFEYHGTNYILTVNQAVAEGQEQSNGIKRGMICEDACFVFEASNAIQSILLILQPRGKAGWVMMM</sequence>
<comment type="function">
    <text evidence="4">Required for vesicle-mediated transport. Catalyzes the fusion of transport vesicles within the Golgi cisternae. Is also required for transport from the endoplasmic reticulum to the Golgi stack. Seems to function as a fusion protein required for the delivery of cargo proteins to all compartments of the Golgi stack independent of vesicle origin.</text>
</comment>
<dbReference type="Proteomes" id="UP000489600">
    <property type="component" value="Unassembled WGS sequence"/>
</dbReference>
<keyword evidence="2 4" id="KW-0547">Nucleotide-binding</keyword>
<keyword evidence="7" id="KW-1185">Reference proteome</keyword>
<organism evidence="6 7">
    <name type="scientific">Arabis nemorensis</name>
    <dbReference type="NCBI Taxonomy" id="586526"/>
    <lineage>
        <taxon>Eukaryota</taxon>
        <taxon>Viridiplantae</taxon>
        <taxon>Streptophyta</taxon>
        <taxon>Embryophyta</taxon>
        <taxon>Tracheophyta</taxon>
        <taxon>Spermatophyta</taxon>
        <taxon>Magnoliopsida</taxon>
        <taxon>eudicotyledons</taxon>
        <taxon>Gunneridae</taxon>
        <taxon>Pentapetalae</taxon>
        <taxon>rosids</taxon>
        <taxon>malvids</taxon>
        <taxon>Brassicales</taxon>
        <taxon>Brassicaceae</taxon>
        <taxon>Arabideae</taxon>
        <taxon>Arabis</taxon>
    </lineage>
</organism>
<evidence type="ECO:0000256" key="2">
    <source>
        <dbReference type="ARBA" id="ARBA00022741"/>
    </source>
</evidence>
<comment type="caution">
    <text evidence="6">The sequence shown here is derived from an EMBL/GenBank/DDBJ whole genome shotgun (WGS) entry which is preliminary data.</text>
</comment>
<reference evidence="6" key="1">
    <citation type="submission" date="2019-07" db="EMBL/GenBank/DDBJ databases">
        <authorList>
            <person name="Dittberner H."/>
        </authorList>
    </citation>
    <scope>NUCLEOTIDE SEQUENCE [LARGE SCALE GENOMIC DNA]</scope>
</reference>
<keyword evidence="4" id="KW-0963">Cytoplasm</keyword>
<dbReference type="FunFam" id="3.10.330.10:FF:000007">
    <property type="entry name" value="Vesicle-fusing ATPase"/>
    <property type="match status" value="1"/>
</dbReference>
<keyword evidence="4" id="KW-0460">Magnesium</keyword>
<accession>A0A565B1S3</accession>
<dbReference type="GO" id="GO:0035494">
    <property type="term" value="P:SNARE complex disassembly"/>
    <property type="evidence" value="ECO:0007669"/>
    <property type="project" value="InterPro"/>
</dbReference>
<evidence type="ECO:0000313" key="6">
    <source>
        <dbReference type="EMBL" id="VVA95303.1"/>
    </source>
</evidence>
<dbReference type="Pfam" id="PF02933">
    <property type="entry name" value="CDC48_2"/>
    <property type="match status" value="1"/>
</dbReference>
<comment type="similarity">
    <text evidence="1 4">Belongs to the AAA ATPase family.</text>
</comment>
<keyword evidence="4" id="KW-0378">Hydrolase</keyword>
<comment type="catalytic activity">
    <reaction evidence="4">
        <text>ATP + H2O = ADP + phosphate + H(+)</text>
        <dbReference type="Rhea" id="RHEA:13065"/>
        <dbReference type="ChEBI" id="CHEBI:15377"/>
        <dbReference type="ChEBI" id="CHEBI:15378"/>
        <dbReference type="ChEBI" id="CHEBI:30616"/>
        <dbReference type="ChEBI" id="CHEBI:43474"/>
        <dbReference type="ChEBI" id="CHEBI:456216"/>
        <dbReference type="EC" id="3.6.4.6"/>
    </reaction>
</comment>
<evidence type="ECO:0000256" key="3">
    <source>
        <dbReference type="ARBA" id="ARBA00022840"/>
    </source>
</evidence>
<dbReference type="GO" id="GO:0005524">
    <property type="term" value="F:ATP binding"/>
    <property type="evidence" value="ECO:0007669"/>
    <property type="project" value="UniProtKB-UniRule"/>
</dbReference>
<dbReference type="InterPro" id="IPR029067">
    <property type="entry name" value="CDC48_domain_2-like_sf"/>
</dbReference>
<dbReference type="EMBL" id="CABITT030000002">
    <property type="protein sequence ID" value="VVA95303.1"/>
    <property type="molecule type" value="Genomic_DNA"/>
</dbReference>
<gene>
    <name evidence="6" type="ORF">ANE_LOCUS5748</name>
</gene>
<dbReference type="SUPFAM" id="SSF54585">
    <property type="entry name" value="Cdc48 domain 2-like"/>
    <property type="match status" value="1"/>
</dbReference>
<dbReference type="GO" id="GO:0043001">
    <property type="term" value="P:Golgi to plasma membrane protein transport"/>
    <property type="evidence" value="ECO:0007669"/>
    <property type="project" value="TreeGrafter"/>
</dbReference>
<name>A0A565B1S3_9BRAS</name>
<dbReference type="GO" id="GO:0046872">
    <property type="term" value="F:metal ion binding"/>
    <property type="evidence" value="ECO:0007669"/>
    <property type="project" value="UniProtKB-UniRule"/>
</dbReference>
<evidence type="ECO:0000256" key="4">
    <source>
        <dbReference type="RuleBase" id="RU367045"/>
    </source>
</evidence>